<evidence type="ECO:0000256" key="1">
    <source>
        <dbReference type="SAM" id="Coils"/>
    </source>
</evidence>
<accession>A0A6I1EWY0</accession>
<dbReference type="InterPro" id="IPR014991">
    <property type="entry name" value="DUF1840"/>
</dbReference>
<feature type="coiled-coil region" evidence="1">
    <location>
        <begin position="47"/>
        <end position="101"/>
    </location>
</feature>
<dbReference type="AlphaFoldDB" id="A0A6I1EWY0"/>
<evidence type="ECO:0000313" key="3">
    <source>
        <dbReference type="Proteomes" id="UP000430564"/>
    </source>
</evidence>
<evidence type="ECO:0000313" key="2">
    <source>
        <dbReference type="EMBL" id="KAB7663374.1"/>
    </source>
</evidence>
<dbReference type="EMBL" id="WEHX01000001">
    <property type="protein sequence ID" value="KAB7663374.1"/>
    <property type="molecule type" value="Genomic_DNA"/>
</dbReference>
<dbReference type="OrthoDB" id="5296629at2"/>
<name>A0A6I1EWY0_9BURK</name>
<comment type="caution">
    <text evidence="2">The sequence shown here is derived from an EMBL/GenBank/DDBJ whole genome shotgun (WGS) entry which is preliminary data.</text>
</comment>
<dbReference type="Proteomes" id="UP000430564">
    <property type="component" value="Unassembled WGS sequence"/>
</dbReference>
<sequence length="131" mass="15367">MALVQFSCVATGPFIAFKETVERIFKAINEPFHDKGGFMAEDLPDVLRRLDEAAAADKAKAAKLEEEREKRLREGSYENEIRMLEAEREDEEKKKNREDSIRLYQRMVPLQDMIRRAIKHKKPIMWTTLGR</sequence>
<reference evidence="2 3" key="1">
    <citation type="submission" date="2019-10" db="EMBL/GenBank/DDBJ databases">
        <title>Genome diversity of Sutterella seckii.</title>
        <authorList>
            <person name="Chaplin A.V."/>
            <person name="Sokolova S.R."/>
            <person name="Mosin K.A."/>
            <person name="Ivanova E.L."/>
            <person name="Kochetkova T.O."/>
            <person name="Goltsov A.Y."/>
            <person name="Trofimov D.Y."/>
            <person name="Efimov B.A."/>
        </authorList>
    </citation>
    <scope>NUCLEOTIDE SEQUENCE [LARGE SCALE GENOMIC DNA]</scope>
    <source>
        <strain evidence="2 3">ASD393</strain>
    </source>
</reference>
<organism evidence="2 3">
    <name type="scientific">Sutterella seckii</name>
    <dbReference type="NCBI Taxonomy" id="1944635"/>
    <lineage>
        <taxon>Bacteria</taxon>
        <taxon>Pseudomonadati</taxon>
        <taxon>Pseudomonadota</taxon>
        <taxon>Betaproteobacteria</taxon>
        <taxon>Burkholderiales</taxon>
        <taxon>Sutterellaceae</taxon>
        <taxon>Sutterella</taxon>
    </lineage>
</organism>
<keyword evidence="1" id="KW-0175">Coiled coil</keyword>
<protein>
    <submittedName>
        <fullName evidence="2">DUF1840 domain-containing protein</fullName>
    </submittedName>
</protein>
<dbReference type="RefSeq" id="WP_152157301.1">
    <property type="nucleotide sequence ID" value="NZ_WEHX01000001.1"/>
</dbReference>
<proteinExistence type="predicted"/>
<gene>
    <name evidence="2" type="ORF">GBM95_00220</name>
</gene>
<dbReference type="Pfam" id="PF08895">
    <property type="entry name" value="DUF1840"/>
    <property type="match status" value="1"/>
</dbReference>